<proteinExistence type="predicted"/>
<evidence type="ECO:0008006" key="3">
    <source>
        <dbReference type="Google" id="ProtNLM"/>
    </source>
</evidence>
<evidence type="ECO:0000313" key="2">
    <source>
        <dbReference type="Proteomes" id="UP001167831"/>
    </source>
</evidence>
<dbReference type="Proteomes" id="UP001167831">
    <property type="component" value="Unassembled WGS sequence"/>
</dbReference>
<name>A0ABT7WVM2_9BACT</name>
<gene>
    <name evidence="1" type="ORF">QVN81_02790</name>
</gene>
<sequence length="134" mass="15952">MKMAADYPDKLIIEEVAQSDSAFGLYYLSQEDKRIMMNAMRQVSDTIMKRTHNMERFDPRDNEVMSLIDWQMRMNAEWRSALFSNIPKADFSGWKLHITYRGVTHQGQPFHALRWYFLDKEGWTVIKTMEQPLP</sequence>
<accession>A0ABT7WVM2</accession>
<comment type="caution">
    <text evidence="1">The sequence shown here is derived from an EMBL/GenBank/DDBJ whole genome shotgun (WGS) entry which is preliminary data.</text>
</comment>
<evidence type="ECO:0000313" key="1">
    <source>
        <dbReference type="EMBL" id="MDN0021955.1"/>
    </source>
</evidence>
<protein>
    <recommendedName>
        <fullName evidence="3">Nuclear transport factor 2 family protein</fullName>
    </recommendedName>
</protein>
<organism evidence="1 2">
    <name type="scientific">Leyella lascolaii</name>
    <dbReference type="NCBI Taxonomy" id="1776379"/>
    <lineage>
        <taxon>Bacteria</taxon>
        <taxon>Pseudomonadati</taxon>
        <taxon>Bacteroidota</taxon>
        <taxon>Bacteroidia</taxon>
        <taxon>Bacteroidales</taxon>
        <taxon>Prevotellaceae</taxon>
        <taxon>Leyella</taxon>
    </lineage>
</organism>
<reference evidence="1" key="2">
    <citation type="submission" date="2024-05" db="EMBL/GenBank/DDBJ databases">
        <title>Identification and characterization of horizontal gene transfer across gut microbiota members of farm animals based on homology search.</title>
        <authorList>
            <person name="Schwarzerova J."/>
            <person name="Nykrynova M."/>
            <person name="Jureckova K."/>
            <person name="Cejkova D."/>
            <person name="Rychlik I."/>
        </authorList>
    </citation>
    <scope>NUCLEOTIDE SEQUENCE</scope>
    <source>
        <strain evidence="1">ET37</strain>
    </source>
</reference>
<reference evidence="1" key="1">
    <citation type="submission" date="2023-06" db="EMBL/GenBank/DDBJ databases">
        <authorList>
            <person name="Zeman M."/>
            <person name="Kubasova T."/>
            <person name="Jahodarova E."/>
            <person name="Nykrynova M."/>
            <person name="Rychlik I."/>
        </authorList>
    </citation>
    <scope>NUCLEOTIDE SEQUENCE</scope>
    <source>
        <strain evidence="1">ET37</strain>
    </source>
</reference>
<dbReference type="EMBL" id="JAUEIE010000002">
    <property type="protein sequence ID" value="MDN0021955.1"/>
    <property type="molecule type" value="Genomic_DNA"/>
</dbReference>
<keyword evidence="2" id="KW-1185">Reference proteome</keyword>